<dbReference type="GO" id="GO:0009251">
    <property type="term" value="P:glucan catabolic process"/>
    <property type="evidence" value="ECO:0007669"/>
    <property type="project" value="TreeGrafter"/>
</dbReference>
<sequence length="540" mass="62596">MKENMRRNRVNGFLDVDGQKIVNELGEEIILTGWGLGNWLLQEGYMWKALGSKRFDRPRRIEAVIEELTGEEYANSFWKAYRQNYITEADIRYMAELGYNSVRIPINARLFMKEGEGIHWVEEGFQLLNQCIGWCETHGIYVFLDLHGAPGGQTGDNIDDSIDDVPRLFTDQDCFDKGIALWKELATRYCDRYIVAGYDLLNEPIRPKRFADDTDFDYLLPRLKEFYEVAIQEIRKIDKKHLISIEGHHWASAKNIFCKKYDDKMIIHFHRYACLPDISCYSEFLTLAKEWDCPLWLGETGENYTEWFTAMYPLAAELGIGYNIWPWKKMDCSNSPCSINKPRNWDAIIDYTKGGIHPGYEVARNILDEFLENIKLENCEHLETVSNAVLRQPGCIIRGTDFDHFPGKGVSYTGLRNETNLERYRYLTGMKIVEQYKDLEKAFGFDCGFKRFVLELEKEEFAVYSLEDVKDTSTLLVHYISEESGVLEVYQNDEILGTYNFAENSGLEVLEPIKLKESEGAKIKLHVVSGVIKIDSLHTN</sequence>
<accession>A0A1M7GXZ6</accession>
<dbReference type="PANTHER" id="PTHR31297">
    <property type="entry name" value="GLUCAN ENDO-1,6-BETA-GLUCOSIDASE B"/>
    <property type="match status" value="1"/>
</dbReference>
<dbReference type="InterPro" id="IPR050386">
    <property type="entry name" value="Glycosyl_hydrolase_5"/>
</dbReference>
<dbReference type="OrthoDB" id="2339329at2"/>
<dbReference type="InterPro" id="IPR001547">
    <property type="entry name" value="Glyco_hydro_5"/>
</dbReference>
<reference evidence="5 6" key="1">
    <citation type="submission" date="2016-11" db="EMBL/GenBank/DDBJ databases">
        <authorList>
            <person name="Jaros S."/>
            <person name="Januszkiewicz K."/>
            <person name="Wedrychowicz H."/>
        </authorList>
    </citation>
    <scope>NUCLEOTIDE SEQUENCE [LARGE SCALE GENOMIC DNA]</scope>
    <source>
        <strain evidence="5 6">DSM 15930</strain>
    </source>
</reference>
<evidence type="ECO:0000313" key="5">
    <source>
        <dbReference type="EMBL" id="SHM20777.1"/>
    </source>
</evidence>
<evidence type="ECO:0000313" key="6">
    <source>
        <dbReference type="Proteomes" id="UP000184038"/>
    </source>
</evidence>
<dbReference type="GO" id="GO:0009986">
    <property type="term" value="C:cell surface"/>
    <property type="evidence" value="ECO:0007669"/>
    <property type="project" value="TreeGrafter"/>
</dbReference>
<evidence type="ECO:0000256" key="1">
    <source>
        <dbReference type="ARBA" id="ARBA00022801"/>
    </source>
</evidence>
<dbReference type="EMBL" id="FRCP01000007">
    <property type="protein sequence ID" value="SHM20777.1"/>
    <property type="molecule type" value="Genomic_DNA"/>
</dbReference>
<dbReference type="SUPFAM" id="SSF51445">
    <property type="entry name" value="(Trans)glycosidases"/>
    <property type="match status" value="1"/>
</dbReference>
<protein>
    <submittedName>
        <fullName evidence="5">Cellulase (Glycosyl hydrolase family 5)</fullName>
    </submittedName>
</protein>
<keyword evidence="6" id="KW-1185">Reference proteome</keyword>
<dbReference type="InterPro" id="IPR017853">
    <property type="entry name" value="GH"/>
</dbReference>
<feature type="domain" description="Glycoside hydrolase family 5" evidence="4">
    <location>
        <begin position="81"/>
        <end position="329"/>
    </location>
</feature>
<dbReference type="RefSeq" id="WP_073284442.1">
    <property type="nucleotide sequence ID" value="NZ_FRCP01000007.1"/>
</dbReference>
<dbReference type="Proteomes" id="UP000184038">
    <property type="component" value="Unassembled WGS sequence"/>
</dbReference>
<keyword evidence="2 3" id="KW-0326">Glycosidase</keyword>
<dbReference type="STRING" id="1120996.SAMN02746066_01169"/>
<dbReference type="Gene3D" id="3.20.20.80">
    <property type="entry name" value="Glycosidases"/>
    <property type="match status" value="1"/>
</dbReference>
<dbReference type="Pfam" id="PF00150">
    <property type="entry name" value="Cellulase"/>
    <property type="match status" value="1"/>
</dbReference>
<evidence type="ECO:0000259" key="4">
    <source>
        <dbReference type="Pfam" id="PF00150"/>
    </source>
</evidence>
<organism evidence="5 6">
    <name type="scientific">Anaerosporobacter mobilis DSM 15930</name>
    <dbReference type="NCBI Taxonomy" id="1120996"/>
    <lineage>
        <taxon>Bacteria</taxon>
        <taxon>Bacillati</taxon>
        <taxon>Bacillota</taxon>
        <taxon>Clostridia</taxon>
        <taxon>Lachnospirales</taxon>
        <taxon>Lachnospiraceae</taxon>
        <taxon>Anaerosporobacter</taxon>
    </lineage>
</organism>
<dbReference type="GO" id="GO:0005576">
    <property type="term" value="C:extracellular region"/>
    <property type="evidence" value="ECO:0007669"/>
    <property type="project" value="TreeGrafter"/>
</dbReference>
<gene>
    <name evidence="5" type="ORF">SAMN02746066_01169</name>
</gene>
<evidence type="ECO:0000256" key="3">
    <source>
        <dbReference type="RuleBase" id="RU361153"/>
    </source>
</evidence>
<comment type="similarity">
    <text evidence="3">Belongs to the glycosyl hydrolase 5 (cellulase A) family.</text>
</comment>
<dbReference type="AlphaFoldDB" id="A0A1M7GXZ6"/>
<dbReference type="PANTHER" id="PTHR31297:SF13">
    <property type="entry name" value="PUTATIVE-RELATED"/>
    <property type="match status" value="1"/>
</dbReference>
<name>A0A1M7GXZ6_9FIRM</name>
<keyword evidence="1 3" id="KW-0378">Hydrolase</keyword>
<dbReference type="GO" id="GO:0008422">
    <property type="term" value="F:beta-glucosidase activity"/>
    <property type="evidence" value="ECO:0007669"/>
    <property type="project" value="TreeGrafter"/>
</dbReference>
<evidence type="ECO:0000256" key="2">
    <source>
        <dbReference type="ARBA" id="ARBA00023295"/>
    </source>
</evidence>
<proteinExistence type="inferred from homology"/>